<protein>
    <recommendedName>
        <fullName evidence="3">RNase H type-1 domain-containing protein</fullName>
    </recommendedName>
</protein>
<evidence type="ECO:0008006" key="3">
    <source>
        <dbReference type="Google" id="ProtNLM"/>
    </source>
</evidence>
<accession>A0AAN7AR01</accession>
<sequence length="171" mass="19291">MQAKMAEDLGYLKRQEDFERKEPQAMKVPTRFGLRVLRAERALRWAAIGCGIKKLNVKYVWTPGHNGVAMNEFADNLCTQARLSNRPLYVVNKVFRSFPATLRSYYGAVRPTLLEVKALLAQRPANPTGRTAAQLIAKRIRDARKRTRLLVTTIFLNGSGDAEGSKITDKD</sequence>
<proteinExistence type="predicted"/>
<dbReference type="SUPFAM" id="SSF53098">
    <property type="entry name" value="Ribonuclease H-like"/>
    <property type="match status" value="1"/>
</dbReference>
<organism evidence="1 2">
    <name type="scientific">Triangularia verruculosa</name>
    <dbReference type="NCBI Taxonomy" id="2587418"/>
    <lineage>
        <taxon>Eukaryota</taxon>
        <taxon>Fungi</taxon>
        <taxon>Dikarya</taxon>
        <taxon>Ascomycota</taxon>
        <taxon>Pezizomycotina</taxon>
        <taxon>Sordariomycetes</taxon>
        <taxon>Sordariomycetidae</taxon>
        <taxon>Sordariales</taxon>
        <taxon>Podosporaceae</taxon>
        <taxon>Triangularia</taxon>
    </lineage>
</organism>
<reference evidence="1" key="1">
    <citation type="journal article" date="2023" name="Mol. Phylogenet. Evol.">
        <title>Genome-scale phylogeny and comparative genomics of the fungal order Sordariales.</title>
        <authorList>
            <person name="Hensen N."/>
            <person name="Bonometti L."/>
            <person name="Westerberg I."/>
            <person name="Brannstrom I.O."/>
            <person name="Guillou S."/>
            <person name="Cros-Aarteil S."/>
            <person name="Calhoun S."/>
            <person name="Haridas S."/>
            <person name="Kuo A."/>
            <person name="Mondo S."/>
            <person name="Pangilinan J."/>
            <person name="Riley R."/>
            <person name="LaButti K."/>
            <person name="Andreopoulos B."/>
            <person name="Lipzen A."/>
            <person name="Chen C."/>
            <person name="Yan M."/>
            <person name="Daum C."/>
            <person name="Ng V."/>
            <person name="Clum A."/>
            <person name="Steindorff A."/>
            <person name="Ohm R.A."/>
            <person name="Martin F."/>
            <person name="Silar P."/>
            <person name="Natvig D.O."/>
            <person name="Lalanne C."/>
            <person name="Gautier V."/>
            <person name="Ament-Velasquez S.L."/>
            <person name="Kruys A."/>
            <person name="Hutchinson M.I."/>
            <person name="Powell A.J."/>
            <person name="Barry K."/>
            <person name="Miller A.N."/>
            <person name="Grigoriev I.V."/>
            <person name="Debuchy R."/>
            <person name="Gladieux P."/>
            <person name="Hiltunen Thoren M."/>
            <person name="Johannesson H."/>
        </authorList>
    </citation>
    <scope>NUCLEOTIDE SEQUENCE</scope>
    <source>
        <strain evidence="1">CBS 315.58</strain>
    </source>
</reference>
<comment type="caution">
    <text evidence="1">The sequence shown here is derived from an EMBL/GenBank/DDBJ whole genome shotgun (WGS) entry which is preliminary data.</text>
</comment>
<name>A0AAN7AR01_9PEZI</name>
<dbReference type="AlphaFoldDB" id="A0AAN7AR01"/>
<dbReference type="EMBL" id="MU864060">
    <property type="protein sequence ID" value="KAK4194455.1"/>
    <property type="molecule type" value="Genomic_DNA"/>
</dbReference>
<dbReference type="InterPro" id="IPR036397">
    <property type="entry name" value="RNaseH_sf"/>
</dbReference>
<dbReference type="InterPro" id="IPR012337">
    <property type="entry name" value="RNaseH-like_sf"/>
</dbReference>
<keyword evidence="2" id="KW-1185">Reference proteome</keyword>
<evidence type="ECO:0000313" key="2">
    <source>
        <dbReference type="Proteomes" id="UP001303160"/>
    </source>
</evidence>
<dbReference type="GO" id="GO:0003676">
    <property type="term" value="F:nucleic acid binding"/>
    <property type="evidence" value="ECO:0007669"/>
    <property type="project" value="InterPro"/>
</dbReference>
<dbReference type="Gene3D" id="3.30.420.10">
    <property type="entry name" value="Ribonuclease H-like superfamily/Ribonuclease H"/>
    <property type="match status" value="1"/>
</dbReference>
<gene>
    <name evidence="1" type="ORF">QBC40DRAFT_188129</name>
</gene>
<evidence type="ECO:0000313" key="1">
    <source>
        <dbReference type="EMBL" id="KAK4194455.1"/>
    </source>
</evidence>
<dbReference type="Proteomes" id="UP001303160">
    <property type="component" value="Unassembled WGS sequence"/>
</dbReference>
<reference evidence="1" key="2">
    <citation type="submission" date="2023-05" db="EMBL/GenBank/DDBJ databases">
        <authorList>
            <consortium name="Lawrence Berkeley National Laboratory"/>
            <person name="Steindorff A."/>
            <person name="Hensen N."/>
            <person name="Bonometti L."/>
            <person name="Westerberg I."/>
            <person name="Brannstrom I.O."/>
            <person name="Guillou S."/>
            <person name="Cros-Aarteil S."/>
            <person name="Calhoun S."/>
            <person name="Haridas S."/>
            <person name="Kuo A."/>
            <person name="Mondo S."/>
            <person name="Pangilinan J."/>
            <person name="Riley R."/>
            <person name="Labutti K."/>
            <person name="Andreopoulos B."/>
            <person name="Lipzen A."/>
            <person name="Chen C."/>
            <person name="Yanf M."/>
            <person name="Daum C."/>
            <person name="Ng V."/>
            <person name="Clum A."/>
            <person name="Ohm R."/>
            <person name="Martin F."/>
            <person name="Silar P."/>
            <person name="Natvig D."/>
            <person name="Lalanne C."/>
            <person name="Gautier V."/>
            <person name="Ament-Velasquez S.L."/>
            <person name="Kruys A."/>
            <person name="Hutchinson M.I."/>
            <person name="Powell A.J."/>
            <person name="Barry K."/>
            <person name="Miller A.N."/>
            <person name="Grigoriev I.V."/>
            <person name="Debuchy R."/>
            <person name="Gladieux P."/>
            <person name="Thoren M.H."/>
            <person name="Johannesson H."/>
        </authorList>
    </citation>
    <scope>NUCLEOTIDE SEQUENCE</scope>
    <source>
        <strain evidence="1">CBS 315.58</strain>
    </source>
</reference>